<gene>
    <name evidence="1" type="ORF">NQ176_g8091</name>
</gene>
<protein>
    <submittedName>
        <fullName evidence="1">Uncharacterized protein</fullName>
    </submittedName>
</protein>
<evidence type="ECO:0000313" key="1">
    <source>
        <dbReference type="EMBL" id="KAJ2970640.1"/>
    </source>
</evidence>
<name>A0ACC1MUF2_9HYPO</name>
<proteinExistence type="predicted"/>
<dbReference type="EMBL" id="JANJQO010001498">
    <property type="protein sequence ID" value="KAJ2970640.1"/>
    <property type="molecule type" value="Genomic_DNA"/>
</dbReference>
<organism evidence="1 2">
    <name type="scientific">Zarea fungicola</name>
    <dbReference type="NCBI Taxonomy" id="93591"/>
    <lineage>
        <taxon>Eukaryota</taxon>
        <taxon>Fungi</taxon>
        <taxon>Dikarya</taxon>
        <taxon>Ascomycota</taxon>
        <taxon>Pezizomycotina</taxon>
        <taxon>Sordariomycetes</taxon>
        <taxon>Hypocreomycetidae</taxon>
        <taxon>Hypocreales</taxon>
        <taxon>Cordycipitaceae</taxon>
        <taxon>Zarea</taxon>
    </lineage>
</organism>
<evidence type="ECO:0000313" key="2">
    <source>
        <dbReference type="Proteomes" id="UP001143910"/>
    </source>
</evidence>
<reference evidence="1" key="1">
    <citation type="submission" date="2022-08" db="EMBL/GenBank/DDBJ databases">
        <title>Genome Sequence of Lecanicillium fungicola.</title>
        <authorList>
            <person name="Buettner E."/>
        </authorList>
    </citation>
    <scope>NUCLEOTIDE SEQUENCE</scope>
    <source>
        <strain evidence="1">Babe33</strain>
    </source>
</reference>
<accession>A0ACC1MUF2</accession>
<keyword evidence="2" id="KW-1185">Reference proteome</keyword>
<dbReference type="Proteomes" id="UP001143910">
    <property type="component" value="Unassembled WGS sequence"/>
</dbReference>
<sequence>MRLQLLPLVALSLEFAQADSGTCGTLHTIDGTNGGDGCWKRHYWETFWTIREDFCSQSIRAGDGPYVWKWTKFEAQGQITLQPHMTNSRCWDAFYDIIFRCFDSDRAGATNDGQTHETGQWTTDNTQKEWYWLWGNTRDGWCLGCGDGCKNKRSLDMEPMKRYSPAEWEAIRTISAAEQAAIDAGLATDHRKRLGISSNQTN</sequence>
<comment type="caution">
    <text evidence="1">The sequence shown here is derived from an EMBL/GenBank/DDBJ whole genome shotgun (WGS) entry which is preliminary data.</text>
</comment>